<dbReference type="STRING" id="71784.A0A1Y2BHS8"/>
<protein>
    <submittedName>
        <fullName evidence="2">Uncharacterized protein</fullName>
    </submittedName>
</protein>
<feature type="compositionally biased region" description="Low complexity" evidence="1">
    <location>
        <begin position="25"/>
        <end position="47"/>
    </location>
</feature>
<proteinExistence type="predicted"/>
<feature type="region of interest" description="Disordered" evidence="1">
    <location>
        <begin position="133"/>
        <end position="154"/>
    </location>
</feature>
<gene>
    <name evidence="2" type="ORF">BCR39DRAFT_235924</name>
</gene>
<name>A0A1Y2BHS8_9TREE</name>
<dbReference type="AlphaFoldDB" id="A0A1Y2BHS8"/>
<sequence length="181" mass="18852">MSLYSGIKFTAAELAAEAALNASEAAKKTAAASATAPTTSSSSSSPSGINKPAVPAKASAEWSASLKFAPRLNKPKPTTTARPPTTSYSAEPTVAVGIVKPLETTNKTKEDEIVLGVDGKPLAKAPAMTLAAAGQKEWSAREKEGWGAKRDRGAADVRKKKKKKVCDCLLVYLKGYTDVVT</sequence>
<keyword evidence="3" id="KW-1185">Reference proteome</keyword>
<feature type="compositionally biased region" description="Basic and acidic residues" evidence="1">
    <location>
        <begin position="138"/>
        <end position="154"/>
    </location>
</feature>
<accession>A0A1Y2BHS8</accession>
<evidence type="ECO:0000313" key="2">
    <source>
        <dbReference type="EMBL" id="ORY34087.1"/>
    </source>
</evidence>
<evidence type="ECO:0000313" key="3">
    <source>
        <dbReference type="Proteomes" id="UP000193986"/>
    </source>
</evidence>
<reference evidence="2 3" key="1">
    <citation type="submission" date="2016-07" db="EMBL/GenBank/DDBJ databases">
        <title>Pervasive Adenine N6-methylation of Active Genes in Fungi.</title>
        <authorList>
            <consortium name="DOE Joint Genome Institute"/>
            <person name="Mondo S.J."/>
            <person name="Dannebaum R.O."/>
            <person name="Kuo R.C."/>
            <person name="Labutti K."/>
            <person name="Haridas S."/>
            <person name="Kuo A."/>
            <person name="Salamov A."/>
            <person name="Ahrendt S.R."/>
            <person name="Lipzen A."/>
            <person name="Sullivan W."/>
            <person name="Andreopoulos W.B."/>
            <person name="Clum A."/>
            <person name="Lindquist E."/>
            <person name="Daum C."/>
            <person name="Ramamoorthy G.K."/>
            <person name="Gryganskyi A."/>
            <person name="Culley D."/>
            <person name="Magnuson J.K."/>
            <person name="James T.Y."/>
            <person name="O'Malley M.A."/>
            <person name="Stajich J.E."/>
            <person name="Spatafora J.W."/>
            <person name="Visel A."/>
            <person name="Grigoriev I.V."/>
        </authorList>
    </citation>
    <scope>NUCLEOTIDE SEQUENCE [LARGE SCALE GENOMIC DNA]</scope>
    <source>
        <strain evidence="2 3">68-887.2</strain>
    </source>
</reference>
<feature type="compositionally biased region" description="Low complexity" evidence="1">
    <location>
        <begin position="75"/>
        <end position="86"/>
    </location>
</feature>
<organism evidence="2 3">
    <name type="scientific">Naematelia encephala</name>
    <dbReference type="NCBI Taxonomy" id="71784"/>
    <lineage>
        <taxon>Eukaryota</taxon>
        <taxon>Fungi</taxon>
        <taxon>Dikarya</taxon>
        <taxon>Basidiomycota</taxon>
        <taxon>Agaricomycotina</taxon>
        <taxon>Tremellomycetes</taxon>
        <taxon>Tremellales</taxon>
        <taxon>Naemateliaceae</taxon>
        <taxon>Naematelia</taxon>
    </lineage>
</organism>
<evidence type="ECO:0000256" key="1">
    <source>
        <dbReference type="SAM" id="MobiDB-lite"/>
    </source>
</evidence>
<dbReference type="InParanoid" id="A0A1Y2BHS8"/>
<dbReference type="Proteomes" id="UP000193986">
    <property type="component" value="Unassembled WGS sequence"/>
</dbReference>
<comment type="caution">
    <text evidence="2">The sequence shown here is derived from an EMBL/GenBank/DDBJ whole genome shotgun (WGS) entry which is preliminary data.</text>
</comment>
<dbReference type="EMBL" id="MCFC01000004">
    <property type="protein sequence ID" value="ORY34087.1"/>
    <property type="molecule type" value="Genomic_DNA"/>
</dbReference>
<feature type="region of interest" description="Disordered" evidence="1">
    <location>
        <begin position="25"/>
        <end position="92"/>
    </location>
</feature>